<dbReference type="OrthoDB" id="1100174at2"/>
<dbReference type="InterPro" id="IPR021354">
    <property type="entry name" value="DUF2975"/>
</dbReference>
<keyword evidence="1" id="KW-1133">Transmembrane helix</keyword>
<keyword evidence="1" id="KW-0472">Membrane</keyword>
<evidence type="ECO:0000313" key="2">
    <source>
        <dbReference type="EMBL" id="ENH95642.1"/>
    </source>
</evidence>
<dbReference type="Proteomes" id="UP000012283">
    <property type="component" value="Unassembled WGS sequence"/>
</dbReference>
<dbReference type="EMBL" id="APML01000084">
    <property type="protein sequence ID" value="ENH95642.1"/>
    <property type="molecule type" value="Genomic_DNA"/>
</dbReference>
<proteinExistence type="predicted"/>
<keyword evidence="1" id="KW-0812">Transmembrane</keyword>
<gene>
    <name evidence="2" type="ORF">J416_14962</name>
</gene>
<dbReference type="eggNOG" id="ENOG5032W9Z">
    <property type="taxonomic scope" value="Bacteria"/>
</dbReference>
<reference evidence="2 3" key="1">
    <citation type="submission" date="2013-03" db="EMBL/GenBank/DDBJ databases">
        <title>Draft genome sequence of Gracibacillus halophilus YIM-C55.5, a moderately halophilic and thermophilic organism from the Xiaochaidamu salt lake.</title>
        <authorList>
            <person name="Sugumar T."/>
            <person name="Polireddy D.R."/>
            <person name="Antony A."/>
            <person name="Madhava Y.R."/>
            <person name="Sivakumar N."/>
        </authorList>
    </citation>
    <scope>NUCLEOTIDE SEQUENCE [LARGE SCALE GENOMIC DNA]</scope>
    <source>
        <strain evidence="2 3">YIM-C55.5</strain>
    </source>
</reference>
<evidence type="ECO:0008006" key="4">
    <source>
        <dbReference type="Google" id="ProtNLM"/>
    </source>
</evidence>
<sequence>MKKYATFILKFALFVIGCIVIGLCIWMVHVAAETAATYPEFAYLQYPVLIYLYITTVPFFYALYQAYTMIRYMDVGEAFSDQTIDRLRTIKYCAVIISVLYVIGSILLTLQSAMHPGIALASITIVFASVVIAYFATLLQELLARAISIKKENECTV</sequence>
<keyword evidence="3" id="KW-1185">Reference proteome</keyword>
<feature type="transmembrane region" description="Helical" evidence="1">
    <location>
        <begin position="44"/>
        <end position="64"/>
    </location>
</feature>
<name>N4WHI3_9BACI</name>
<dbReference type="PATRIC" id="fig|1308866.3.peg.3009"/>
<dbReference type="STRING" id="1308866.J416_14962"/>
<dbReference type="AlphaFoldDB" id="N4WHI3"/>
<evidence type="ECO:0000256" key="1">
    <source>
        <dbReference type="SAM" id="Phobius"/>
    </source>
</evidence>
<evidence type="ECO:0000313" key="3">
    <source>
        <dbReference type="Proteomes" id="UP000012283"/>
    </source>
</evidence>
<dbReference type="Pfam" id="PF11188">
    <property type="entry name" value="DUF2975"/>
    <property type="match status" value="1"/>
</dbReference>
<feature type="transmembrane region" description="Helical" evidence="1">
    <location>
        <begin position="117"/>
        <end position="139"/>
    </location>
</feature>
<feature type="transmembrane region" description="Helical" evidence="1">
    <location>
        <begin position="7"/>
        <end position="32"/>
    </location>
</feature>
<organism evidence="2 3">
    <name type="scientific">Gracilibacillus halophilus YIM-C55.5</name>
    <dbReference type="NCBI Taxonomy" id="1308866"/>
    <lineage>
        <taxon>Bacteria</taxon>
        <taxon>Bacillati</taxon>
        <taxon>Bacillota</taxon>
        <taxon>Bacilli</taxon>
        <taxon>Bacillales</taxon>
        <taxon>Bacillaceae</taxon>
        <taxon>Gracilibacillus</taxon>
    </lineage>
</organism>
<dbReference type="RefSeq" id="WP_003474306.1">
    <property type="nucleotide sequence ID" value="NZ_APML01000084.1"/>
</dbReference>
<feature type="transmembrane region" description="Helical" evidence="1">
    <location>
        <begin position="92"/>
        <end position="111"/>
    </location>
</feature>
<accession>N4WHI3</accession>
<protein>
    <recommendedName>
        <fullName evidence="4">YoaS protein</fullName>
    </recommendedName>
</protein>
<comment type="caution">
    <text evidence="2">The sequence shown here is derived from an EMBL/GenBank/DDBJ whole genome shotgun (WGS) entry which is preliminary data.</text>
</comment>